<reference evidence="3 4" key="1">
    <citation type="submission" date="2019-04" db="EMBL/GenBank/DDBJ databases">
        <title>Draft genome sequence of Robertkochia marina CC-AMO-30D.</title>
        <authorList>
            <person name="Hameed A."/>
            <person name="Lin S.-Y."/>
            <person name="Shahina M."/>
            <person name="Lai W.-A."/>
            <person name="Young C.-C."/>
        </authorList>
    </citation>
    <scope>NUCLEOTIDE SEQUENCE [LARGE SCALE GENOMIC DNA]</scope>
    <source>
        <strain evidence="3 4">CC-AMO-30D</strain>
    </source>
</reference>
<keyword evidence="4" id="KW-1185">Reference proteome</keyword>
<dbReference type="PANTHER" id="PTHR40606">
    <property type="match status" value="1"/>
</dbReference>
<dbReference type="InterPro" id="IPR010879">
    <property type="entry name" value="DUF1508"/>
</dbReference>
<dbReference type="SUPFAM" id="SSF160113">
    <property type="entry name" value="YegP-like"/>
    <property type="match status" value="2"/>
</dbReference>
<organism evidence="3 4">
    <name type="scientific">Robertkochia marina</name>
    <dbReference type="NCBI Taxonomy" id="1227945"/>
    <lineage>
        <taxon>Bacteria</taxon>
        <taxon>Pseudomonadati</taxon>
        <taxon>Bacteroidota</taxon>
        <taxon>Flavobacteriia</taxon>
        <taxon>Flavobacteriales</taxon>
        <taxon>Flavobacteriaceae</taxon>
        <taxon>Robertkochia</taxon>
    </lineage>
</organism>
<dbReference type="Gene3D" id="2.30.29.80">
    <property type="match status" value="1"/>
</dbReference>
<evidence type="ECO:0000256" key="1">
    <source>
        <dbReference type="SAM" id="MobiDB-lite"/>
    </source>
</evidence>
<feature type="domain" description="DUF1508" evidence="2">
    <location>
        <begin position="59"/>
        <end position="106"/>
    </location>
</feature>
<evidence type="ECO:0000313" key="4">
    <source>
        <dbReference type="Proteomes" id="UP000305939"/>
    </source>
</evidence>
<dbReference type="InterPro" id="IPR051141">
    <property type="entry name" value="UPF0339_domain"/>
</dbReference>
<gene>
    <name evidence="3" type="ORF">E7Z59_09185</name>
</gene>
<dbReference type="OrthoDB" id="9802792at2"/>
<dbReference type="InterPro" id="IPR036913">
    <property type="entry name" value="YegP-like_sf"/>
</dbReference>
<dbReference type="Proteomes" id="UP000305939">
    <property type="component" value="Unassembled WGS sequence"/>
</dbReference>
<feature type="region of interest" description="Disordered" evidence="1">
    <location>
        <begin position="32"/>
        <end position="55"/>
    </location>
</feature>
<proteinExistence type="predicted"/>
<name>A0A4S3M1B6_9FLAO</name>
<dbReference type="PANTHER" id="PTHR40606:SF1">
    <property type="entry name" value="UPF0339 PROTEIN YEGP"/>
    <property type="match status" value="1"/>
</dbReference>
<protein>
    <submittedName>
        <fullName evidence="3">DUF1508 domain-containing protein</fullName>
    </submittedName>
</protein>
<evidence type="ECO:0000313" key="3">
    <source>
        <dbReference type="EMBL" id="THD67813.1"/>
    </source>
</evidence>
<accession>A0A4S3M1B6</accession>
<dbReference type="EMBL" id="SSMC01000002">
    <property type="protein sequence ID" value="THD67813.1"/>
    <property type="molecule type" value="Genomic_DNA"/>
</dbReference>
<feature type="domain" description="DUF1508" evidence="2">
    <location>
        <begin position="8"/>
        <end position="55"/>
    </location>
</feature>
<dbReference type="AlphaFoldDB" id="A0A4S3M1B6"/>
<dbReference type="Pfam" id="PF07411">
    <property type="entry name" value="DUF1508"/>
    <property type="match status" value="2"/>
</dbReference>
<dbReference type="RefSeq" id="WP_136336018.1">
    <property type="nucleotide sequence ID" value="NZ_QXMP01000014.1"/>
</dbReference>
<sequence>MFEIFQSDKNQKFYFNLKAANGQIILSSQGYESKNGAEKGIKSVQENADDDSKYERKTASNGKFHFNLKAGNGQIVGSSQMYSSEAGMENGIASVKNHTSGAKIKDLTES</sequence>
<evidence type="ECO:0000259" key="2">
    <source>
        <dbReference type="Pfam" id="PF07411"/>
    </source>
</evidence>
<comment type="caution">
    <text evidence="3">The sequence shown here is derived from an EMBL/GenBank/DDBJ whole genome shotgun (WGS) entry which is preliminary data.</text>
</comment>